<evidence type="ECO:0000313" key="2">
    <source>
        <dbReference type="EMBL" id="AZA99009.1"/>
    </source>
</evidence>
<sequence>MGKLFIRSFVVFFVLILVYAFAFFCYRFIKGFLPIYFAILTQVLLVSFTIHQYIIYQNLLPGNIPIDDWDSDYFPPIDLNFYIIVFFSFAIFGFCFWVLKFKKINRN</sequence>
<keyword evidence="1" id="KW-0812">Transmembrane</keyword>
<evidence type="ECO:0000256" key="1">
    <source>
        <dbReference type="SAM" id="Phobius"/>
    </source>
</evidence>
<organism evidence="2 3">
    <name type="scientific">Chryseobacterium joostei</name>
    <dbReference type="NCBI Taxonomy" id="112234"/>
    <lineage>
        <taxon>Bacteria</taxon>
        <taxon>Pseudomonadati</taxon>
        <taxon>Bacteroidota</taxon>
        <taxon>Flavobacteriia</taxon>
        <taxon>Flavobacteriales</taxon>
        <taxon>Weeksellaceae</taxon>
        <taxon>Chryseobacterium group</taxon>
        <taxon>Chryseobacterium</taxon>
    </lineage>
</organism>
<gene>
    <name evidence="2" type="ORF">EG359_05045</name>
</gene>
<proteinExistence type="predicted"/>
<dbReference type="EMBL" id="CP033926">
    <property type="protein sequence ID" value="AZA99009.1"/>
    <property type="molecule type" value="Genomic_DNA"/>
</dbReference>
<accession>A0ABN5SAA5</accession>
<evidence type="ECO:0000313" key="3">
    <source>
        <dbReference type="Proteomes" id="UP000279541"/>
    </source>
</evidence>
<reference evidence="2 3" key="1">
    <citation type="submission" date="2018-11" db="EMBL/GenBank/DDBJ databases">
        <title>Proposal to divide the Flavobacteriaceae and reorganize its genera based on Amino Acid Identity values calculated from whole genome sequences.</title>
        <authorList>
            <person name="Nicholson A.C."/>
            <person name="Gulvik C.A."/>
            <person name="Whitney A.M."/>
            <person name="Humrighouse B.W."/>
            <person name="Bell M."/>
            <person name="Holmes B."/>
            <person name="Steigerwalt A.G."/>
            <person name="Villarma A."/>
            <person name="Sheth M."/>
            <person name="Batra D."/>
            <person name="Pryor J."/>
            <person name="Bernardet J.-F."/>
            <person name="Hugo C."/>
            <person name="Kampfer P."/>
            <person name="Newman J."/>
            <person name="McQuiston J.R."/>
        </authorList>
    </citation>
    <scope>NUCLEOTIDE SEQUENCE [LARGE SCALE GENOMIC DNA]</scope>
    <source>
        <strain evidence="2 3">DSM 16927</strain>
    </source>
</reference>
<feature type="transmembrane region" description="Helical" evidence="1">
    <location>
        <begin position="6"/>
        <end position="26"/>
    </location>
</feature>
<feature type="transmembrane region" description="Helical" evidence="1">
    <location>
        <begin position="33"/>
        <end position="55"/>
    </location>
</feature>
<keyword evidence="3" id="KW-1185">Reference proteome</keyword>
<dbReference type="Proteomes" id="UP000279541">
    <property type="component" value="Chromosome"/>
</dbReference>
<protein>
    <submittedName>
        <fullName evidence="2">Uncharacterized protein</fullName>
    </submittedName>
</protein>
<feature type="transmembrane region" description="Helical" evidence="1">
    <location>
        <begin position="79"/>
        <end position="99"/>
    </location>
</feature>
<name>A0ABN5SAA5_9FLAO</name>
<keyword evidence="1" id="KW-0472">Membrane</keyword>
<keyword evidence="1" id="KW-1133">Transmembrane helix</keyword>